<dbReference type="PROSITE" id="PS50103">
    <property type="entry name" value="ZF_C3H1"/>
    <property type="match status" value="1"/>
</dbReference>
<evidence type="ECO:0000313" key="13">
    <source>
        <dbReference type="Proteomes" id="UP001166286"/>
    </source>
</evidence>
<dbReference type="GO" id="GO:0002376">
    <property type="term" value="P:immune system process"/>
    <property type="evidence" value="ECO:0007669"/>
    <property type="project" value="UniProtKB-KW"/>
</dbReference>
<dbReference type="InterPro" id="IPR047187">
    <property type="entry name" value="SF1_C_Upf1"/>
</dbReference>
<evidence type="ECO:0000256" key="2">
    <source>
        <dbReference type="ARBA" id="ARBA00022490"/>
    </source>
</evidence>
<comment type="subcellular location">
    <subcellularLocation>
        <location evidence="1">Cytoplasm</location>
    </subcellularLocation>
</comment>
<evidence type="ECO:0000256" key="8">
    <source>
        <dbReference type="PROSITE-ProRule" id="PRU00723"/>
    </source>
</evidence>
<dbReference type="SUPFAM" id="SSF90229">
    <property type="entry name" value="CCCH zinc finger"/>
    <property type="match status" value="1"/>
</dbReference>
<gene>
    <name evidence="12" type="ORF">JMJ35_005103</name>
</gene>
<evidence type="ECO:0000256" key="6">
    <source>
        <dbReference type="ARBA" id="ARBA00022833"/>
    </source>
</evidence>
<dbReference type="Pfam" id="PF13086">
    <property type="entry name" value="AAA_11"/>
    <property type="match status" value="1"/>
</dbReference>
<dbReference type="GO" id="GO:0008270">
    <property type="term" value="F:zinc ion binding"/>
    <property type="evidence" value="ECO:0007669"/>
    <property type="project" value="UniProtKB-KW"/>
</dbReference>
<evidence type="ECO:0000256" key="1">
    <source>
        <dbReference type="ARBA" id="ARBA00004496"/>
    </source>
</evidence>
<feature type="compositionally biased region" description="Basic and acidic residues" evidence="9">
    <location>
        <begin position="1098"/>
        <end position="1121"/>
    </location>
</feature>
<dbReference type="InterPro" id="IPR045055">
    <property type="entry name" value="DNA2/NAM7-like"/>
</dbReference>
<keyword evidence="3 8" id="KW-0479">Metal-binding</keyword>
<dbReference type="InterPro" id="IPR036855">
    <property type="entry name" value="Znf_CCCH_sf"/>
</dbReference>
<reference evidence="12" key="1">
    <citation type="submission" date="2023-03" db="EMBL/GenBank/DDBJ databases">
        <title>Complete genome of Cladonia borealis.</title>
        <authorList>
            <person name="Park H."/>
        </authorList>
    </citation>
    <scope>NUCLEOTIDE SEQUENCE</scope>
    <source>
        <strain evidence="12">ANT050790</strain>
    </source>
</reference>
<evidence type="ECO:0008006" key="14">
    <source>
        <dbReference type="Google" id="ProtNLM"/>
    </source>
</evidence>
<dbReference type="CDD" id="cd18808">
    <property type="entry name" value="SF1_C_Upf1"/>
    <property type="match status" value="1"/>
</dbReference>
<dbReference type="InterPro" id="IPR000571">
    <property type="entry name" value="Znf_CCCH"/>
</dbReference>
<keyword evidence="4 8" id="KW-0863">Zinc-finger</keyword>
<dbReference type="SMART" id="SM00356">
    <property type="entry name" value="ZnF_C3H1"/>
    <property type="match status" value="1"/>
</dbReference>
<keyword evidence="2" id="KW-0963">Cytoplasm</keyword>
<keyword evidence="5" id="KW-0347">Helicase</keyword>
<name>A0AA39QZD7_9LECA</name>
<dbReference type="Pfam" id="PF00642">
    <property type="entry name" value="zf-CCCH"/>
    <property type="match status" value="1"/>
</dbReference>
<evidence type="ECO:0000259" key="11">
    <source>
        <dbReference type="PROSITE" id="PS51981"/>
    </source>
</evidence>
<dbReference type="PANTHER" id="PTHR10887:SF445">
    <property type="entry name" value="NFX1-TYPE ZINC FINGER-CONTAINING PROTEIN 1"/>
    <property type="match status" value="1"/>
</dbReference>
<dbReference type="GO" id="GO:0031380">
    <property type="term" value="C:nuclear RNA-directed RNA polymerase complex"/>
    <property type="evidence" value="ECO:0007669"/>
    <property type="project" value="TreeGrafter"/>
</dbReference>
<evidence type="ECO:0000256" key="3">
    <source>
        <dbReference type="ARBA" id="ARBA00022723"/>
    </source>
</evidence>
<keyword evidence="13" id="KW-1185">Reference proteome</keyword>
<feature type="domain" description="RZ-type" evidence="11">
    <location>
        <begin position="1805"/>
        <end position="1880"/>
    </location>
</feature>
<evidence type="ECO:0000256" key="9">
    <source>
        <dbReference type="SAM" id="MobiDB-lite"/>
    </source>
</evidence>
<keyword evidence="5" id="KW-0547">Nucleotide-binding</keyword>
<dbReference type="Proteomes" id="UP001166286">
    <property type="component" value="Unassembled WGS sequence"/>
</dbReference>
<evidence type="ECO:0000259" key="10">
    <source>
        <dbReference type="PROSITE" id="PS50103"/>
    </source>
</evidence>
<keyword evidence="5" id="KW-0067">ATP-binding</keyword>
<dbReference type="InterPro" id="IPR041679">
    <property type="entry name" value="DNA2/NAM7-like_C"/>
</dbReference>
<feature type="compositionally biased region" description="Basic and acidic residues" evidence="9">
    <location>
        <begin position="39"/>
        <end position="53"/>
    </location>
</feature>
<feature type="zinc finger region" description="C3H1-type" evidence="8">
    <location>
        <begin position="7"/>
        <end position="35"/>
    </location>
</feature>
<dbReference type="EMBL" id="JAFEKC020000011">
    <property type="protein sequence ID" value="KAK0511975.1"/>
    <property type="molecule type" value="Genomic_DNA"/>
</dbReference>
<dbReference type="Gene3D" id="3.40.50.300">
    <property type="entry name" value="P-loop containing nucleotide triphosphate hydrolases"/>
    <property type="match status" value="2"/>
</dbReference>
<keyword evidence="6 8" id="KW-0862">Zinc</keyword>
<evidence type="ECO:0000256" key="5">
    <source>
        <dbReference type="ARBA" id="ARBA00022806"/>
    </source>
</evidence>
<accession>A0AA39QZD7</accession>
<feature type="region of interest" description="Disordered" evidence="9">
    <location>
        <begin position="1098"/>
        <end position="1124"/>
    </location>
</feature>
<feature type="domain" description="C3H1-type" evidence="10">
    <location>
        <begin position="7"/>
        <end position="35"/>
    </location>
</feature>
<dbReference type="FunFam" id="3.40.50.300:FF:001660">
    <property type="entry name" value="NF-X1 finger and helicase protein, putative"/>
    <property type="match status" value="1"/>
</dbReference>
<evidence type="ECO:0000256" key="7">
    <source>
        <dbReference type="ARBA" id="ARBA00022859"/>
    </source>
</evidence>
<sequence length="1880" mass="210722">MAPPRGGKMNQPCRNFQNTGTCRFGAKCHFSHDISFNQDNERSSKPSRKKPEETPEQQQAKAHYNSWKRHIKNAPKPNDSRTIELLWEGALIILHGEDRDWKQMLPRDLDDQDNYGREHMHAVLSMVARPHGHSEFVRLAQPFLSVLTHAALLDCLSVDTSVGGLYNYVSGANGSRAIPFFQRLCNCLVEAFLGESPSRETVLLETTLVAMVVALRELLRREQRATFHNDLEDLINTIESIPEVTGIDPQSVTFQTIRNRIEELRGIVARANGLLQDQNEQTVGGVSTSVVASTYPRELILPQGRHDNDSMDITNIKILPTEAEIRSDHPVFLPSTDLDQPHFLTDHVQRHLDTHFRLYRHDCFGEVVDALGRALIATENDPIILEDSRFSLGDIRAYTYPRANLRYISFDHRRGLEAQISFPQPPALRKKSTSEMRKWWEDSKRLEEGILLCLLFTDDAKASLLFFTVSEKCTNTNKDYGLTSDKNRATITVKLATHLETDLEVMTRLSCQKQRGLLVEFPGVLLATFVPILENLQSMQTLSRLPFRQWILPGQGTDQFDIAPPLYARGRNFTFSLKCIMKNSEQDFSLTPTASANSTTAIDVLEARTQLDRGQCEALIAALTREFAFIQGPPGTGKSYLGVQLMRVLQACKVKAKLGPIVVVCYTNHALDQFLEHLIDVGIERVIRIGGQSRSTLLEGKNLRVVSQSELKTRSEGYQLAMSYKALEAQEKVIKGLLASIHNSEKRRSWAGMKNHLQYRYPLIYRGFSRIDEDGFKKVGQEPFDAWASGKSHALPEDTTSSQWPIEQVLIQAMRDVHSVSLPNRQRLVAFWAEEIDGELTNDLFETVKESYREQEQQRKVRDNIDRRVLQTADVIGVTTTGLARRIATLQHVHCKVVICEEAGEVLEPHIISALLPNVEHFIQIGDHRQLRPQINNYNLSLESNKGISYQLDRSQFERLSVGEKGRRPFPVAQLNVQRRMRPEIATLIRNTIYPRLSDHDSTKTLPDVVGMRKNIYWLDHDNVEEGSQGDVHQKSHSNLWEVDMVHALVRHVVRQGTYSSTDIAVLTPYTGQLQKLRTKMRGDFEIVLSDRDQETLAKDGFDESDNDHDTDKPDFGDASRTKPLQKKQMSELLRIATVDNFQGEEAKVIIISLVRSNKARKIGFLKTDNRINVLLSRAKHGMYLIGNTDTYSTQRMWGDVLGMLRETDAIGKAFGLCCPRHTTTPIEVSQPEDFARLSPEGARRGATRRPCTVSSYAHSPANASTNHVIIIVKSKPVANLVVCTRDPSSITCVTSVQKKKASHVRSLAGLVLSADIHVLEAAGDVIKWTATTNALSNMLNVRRFVVDALGHATIIANGLVTSVSHVDFAIRRVRSVALTLDVLCSAMRHVHPVLKTALGLVNIRRCTNDLSCGHQCPGLCGEICPEDYCQECSGRREARVDLLEMKTFSEIDLNETPIVVLGCGHFFTAETLDGHMGMVEVYTQDAQGIYTGLQDVSAVLAGPVPRCPDCQCPVRQYSTNRFNRVINRAVIDEMSKRFLISGKDDFQSLEGEVLKLEESLEISRNELFQSIRQPSANSTVRATLAKTLEVTKNLNERFNLARQLEKDIKACVSKVADKNQPVQKLHEAILTATRRKSIDRLMTDLSVTDSISAVPRDRRVTLGGRSTQLQAGCVILTDSLSTALLLKSEPAGSSFKVPGGSPEKLSKLFFKTCGTFIDECDIENLPKLGVEARLYYARMARSYESYCRSTKINVNQASTYVKDAKAMLEVAEELCKRPFENAERLRHAVRESVKLLGKEWYEDVTAEELAAVKAAMVSGAQGINTHSGHWYNCANGHPFAIGECGMPMELARCPECGAPVGGQSHQAVEGVTRATDMEN</sequence>
<dbReference type="GO" id="GO:0031048">
    <property type="term" value="P:regulatory ncRNA-mediated heterochromatin formation"/>
    <property type="evidence" value="ECO:0007669"/>
    <property type="project" value="TreeGrafter"/>
</dbReference>
<dbReference type="Pfam" id="PF13087">
    <property type="entry name" value="AAA_12"/>
    <property type="match status" value="1"/>
</dbReference>
<comment type="caution">
    <text evidence="12">The sequence shown here is derived from an EMBL/GenBank/DDBJ whole genome shotgun (WGS) entry which is preliminary data.</text>
</comment>
<feature type="region of interest" description="Disordered" evidence="9">
    <location>
        <begin position="33"/>
        <end position="66"/>
    </location>
</feature>
<dbReference type="InterPro" id="IPR041677">
    <property type="entry name" value="DNA2/NAM7_AAA_11"/>
</dbReference>
<keyword evidence="5" id="KW-0378">Hydrolase</keyword>
<dbReference type="PROSITE" id="PS51981">
    <property type="entry name" value="ZF_RZ"/>
    <property type="match status" value="1"/>
</dbReference>
<keyword evidence="7" id="KW-0391">Immunity</keyword>
<protein>
    <recommendedName>
        <fullName evidence="14">NFX1-type zinc finger-containing protein 1</fullName>
    </recommendedName>
</protein>
<dbReference type="GO" id="GO:0004386">
    <property type="term" value="F:helicase activity"/>
    <property type="evidence" value="ECO:0007669"/>
    <property type="project" value="InterPro"/>
</dbReference>
<dbReference type="GO" id="GO:0005737">
    <property type="term" value="C:cytoplasm"/>
    <property type="evidence" value="ECO:0007669"/>
    <property type="project" value="UniProtKB-SubCell"/>
</dbReference>
<dbReference type="InterPro" id="IPR046439">
    <property type="entry name" value="ZF_RZ_dom"/>
</dbReference>
<evidence type="ECO:0000313" key="12">
    <source>
        <dbReference type="EMBL" id="KAK0511975.1"/>
    </source>
</evidence>
<dbReference type="Gene3D" id="4.10.1000.10">
    <property type="entry name" value="Zinc finger, CCCH-type"/>
    <property type="match status" value="1"/>
</dbReference>
<organism evidence="12 13">
    <name type="scientific">Cladonia borealis</name>
    <dbReference type="NCBI Taxonomy" id="184061"/>
    <lineage>
        <taxon>Eukaryota</taxon>
        <taxon>Fungi</taxon>
        <taxon>Dikarya</taxon>
        <taxon>Ascomycota</taxon>
        <taxon>Pezizomycotina</taxon>
        <taxon>Lecanoromycetes</taxon>
        <taxon>OSLEUM clade</taxon>
        <taxon>Lecanoromycetidae</taxon>
        <taxon>Lecanorales</taxon>
        <taxon>Lecanorineae</taxon>
        <taxon>Cladoniaceae</taxon>
        <taxon>Cladonia</taxon>
    </lineage>
</organism>
<dbReference type="CDD" id="cd17936">
    <property type="entry name" value="EEXXEc_NFX1"/>
    <property type="match status" value="1"/>
</dbReference>
<proteinExistence type="predicted"/>
<dbReference type="InterPro" id="IPR027417">
    <property type="entry name" value="P-loop_NTPase"/>
</dbReference>
<dbReference type="Pfam" id="PF20173">
    <property type="entry name" value="ZnF_RZ-type"/>
    <property type="match status" value="1"/>
</dbReference>
<dbReference type="PANTHER" id="PTHR10887">
    <property type="entry name" value="DNA2/NAM7 HELICASE FAMILY"/>
    <property type="match status" value="1"/>
</dbReference>
<evidence type="ECO:0000256" key="4">
    <source>
        <dbReference type="ARBA" id="ARBA00022771"/>
    </source>
</evidence>
<dbReference type="SUPFAM" id="SSF52540">
    <property type="entry name" value="P-loop containing nucleoside triphosphate hydrolases"/>
    <property type="match status" value="1"/>
</dbReference>